<organism evidence="3 4">
    <name type="scientific">Nakamurella antarctica</name>
    <dbReference type="NCBI Taxonomy" id="1902245"/>
    <lineage>
        <taxon>Bacteria</taxon>
        <taxon>Bacillati</taxon>
        <taxon>Actinomycetota</taxon>
        <taxon>Actinomycetes</taxon>
        <taxon>Nakamurellales</taxon>
        <taxon>Nakamurellaceae</taxon>
        <taxon>Nakamurella</taxon>
    </lineage>
</organism>
<evidence type="ECO:0000313" key="4">
    <source>
        <dbReference type="Proteomes" id="UP000268084"/>
    </source>
</evidence>
<feature type="region of interest" description="Disordered" evidence="1">
    <location>
        <begin position="52"/>
        <end position="74"/>
    </location>
</feature>
<sequence>MSVLGVGARVVIRYRIEGGFTDALGNLTELDERFCTVATKRDEVRIDLSRVVATKGVPPPPTPRSRREAPDSGS</sequence>
<dbReference type="EMBL" id="CP034170">
    <property type="protein sequence ID" value="AZI59531.1"/>
    <property type="molecule type" value="Genomic_DNA"/>
</dbReference>
<proteinExistence type="predicted"/>
<gene>
    <name evidence="3" type="ORF">EH165_09715</name>
</gene>
<feature type="compositionally biased region" description="Basic and acidic residues" evidence="1">
    <location>
        <begin position="65"/>
        <end position="74"/>
    </location>
</feature>
<dbReference type="Proteomes" id="UP000268084">
    <property type="component" value="Chromosome"/>
</dbReference>
<protein>
    <submittedName>
        <fullName evidence="3">Ferrous iron transport protein A</fullName>
    </submittedName>
</protein>
<evidence type="ECO:0000313" key="3">
    <source>
        <dbReference type="EMBL" id="AZI59531.1"/>
    </source>
</evidence>
<dbReference type="Pfam" id="PF24551">
    <property type="entry name" value="SH3_Rv0428c"/>
    <property type="match status" value="1"/>
</dbReference>
<keyword evidence="4" id="KW-1185">Reference proteome</keyword>
<evidence type="ECO:0000256" key="1">
    <source>
        <dbReference type="SAM" id="MobiDB-lite"/>
    </source>
</evidence>
<dbReference type="AlphaFoldDB" id="A0A3G9A176"/>
<feature type="domain" description="Histone acetyltransferase Rv0428c-like SH3" evidence="2">
    <location>
        <begin position="6"/>
        <end position="55"/>
    </location>
</feature>
<dbReference type="InterPro" id="IPR056934">
    <property type="entry name" value="SH3_Rv0428c"/>
</dbReference>
<evidence type="ECO:0000259" key="2">
    <source>
        <dbReference type="Pfam" id="PF24551"/>
    </source>
</evidence>
<accession>A0A3G9A176</accession>
<dbReference type="KEGG" id="nak:EH165_09715"/>
<dbReference type="OrthoDB" id="3631934at2"/>
<name>A0A3G9A176_9ACTN</name>
<reference evidence="3 4" key="1">
    <citation type="submission" date="2018-11" db="EMBL/GenBank/DDBJ databases">
        <authorList>
            <person name="Da X."/>
        </authorList>
    </citation>
    <scope>NUCLEOTIDE SEQUENCE [LARGE SCALE GENOMIC DNA]</scope>
    <source>
        <strain evidence="3 4">S14-144</strain>
    </source>
</reference>
<reference evidence="3 4" key="2">
    <citation type="submission" date="2018-12" db="EMBL/GenBank/DDBJ databases">
        <title>Nakamurella antarcticus sp. nov., isolated from Antarctica South Shetland Islands soil.</title>
        <authorList>
            <person name="Peng F."/>
        </authorList>
    </citation>
    <scope>NUCLEOTIDE SEQUENCE [LARGE SCALE GENOMIC DNA]</scope>
    <source>
        <strain evidence="3 4">S14-144</strain>
    </source>
</reference>